<evidence type="ECO:0000256" key="1">
    <source>
        <dbReference type="SAM" id="SignalP"/>
    </source>
</evidence>
<sequence>MKTLVSLSTLPALALRCSLQPESVHDSFLNTPRPRKLLQMTSLEEVGAGGLELIGFYDYGGAQADPATSRTDWTYFGWGTQAWINTTRTAFRAAKNQWLLMNLALGPSQGCGVPAEPETEGLQYDLVPFNVSISLGSSFKGKIPGLGSGKLIAASTALIVEQQPVNISTNPGFLGTVYTNGTKHILATRSLTDVSSKVAEDGSLNIELPHNETGIECRLFASYKKFSRYREQLPPNGSRVNDHFSVAGARLLIDVWENVMLDDELRQLLHDVGNLAWEDSMEFGAGVAAWWTLYMLKAFQPLVGYDLAKYLPLLFSHVSQDPGPLPSPNRFFTDDKDGGQSYLHDYWTLTALNRVYLEMLQFFGPAKLAGRNIISNEKGAECGAAYTQTLPELIFDVKRSIMGGVNKIIYHGYPYSGFYPNTTWPGYTTFYCRFSSIRGPRQPAWEYYNDYMGWTSRMQLIAQTDVPKTYVAFWIHDLARYTTLPKYNASEMNNIGDFSDNDCCNP</sequence>
<dbReference type="Proteomes" id="UP000825890">
    <property type="component" value="Unassembled WGS sequence"/>
</dbReference>
<protein>
    <submittedName>
        <fullName evidence="2">Uncharacterized protein</fullName>
    </submittedName>
</protein>
<proteinExistence type="predicted"/>
<evidence type="ECO:0000313" key="2">
    <source>
        <dbReference type="EMBL" id="GIZ47244.1"/>
    </source>
</evidence>
<reference evidence="2 3" key="1">
    <citation type="submission" date="2021-01" db="EMBL/GenBank/DDBJ databases">
        <title>Cercospora kikuchii MAFF 305040 whole genome shotgun sequence.</title>
        <authorList>
            <person name="Kashiwa T."/>
            <person name="Suzuki T."/>
        </authorList>
    </citation>
    <scope>NUCLEOTIDE SEQUENCE [LARGE SCALE GENOMIC DNA]</scope>
    <source>
        <strain evidence="2 3">MAFF 305040</strain>
    </source>
</reference>
<organism evidence="2 3">
    <name type="scientific">Cercospora kikuchii</name>
    <dbReference type="NCBI Taxonomy" id="84275"/>
    <lineage>
        <taxon>Eukaryota</taxon>
        <taxon>Fungi</taxon>
        <taxon>Dikarya</taxon>
        <taxon>Ascomycota</taxon>
        <taxon>Pezizomycotina</taxon>
        <taxon>Dothideomycetes</taxon>
        <taxon>Dothideomycetidae</taxon>
        <taxon>Mycosphaerellales</taxon>
        <taxon>Mycosphaerellaceae</taxon>
        <taxon>Cercospora</taxon>
    </lineage>
</organism>
<comment type="caution">
    <text evidence="2">The sequence shown here is derived from an EMBL/GenBank/DDBJ whole genome shotgun (WGS) entry which is preliminary data.</text>
</comment>
<accession>A0A9P3CMI2</accession>
<gene>
    <name evidence="2" type="ORF">CKM354_001034100</name>
</gene>
<keyword evidence="1" id="KW-0732">Signal</keyword>
<keyword evidence="3" id="KW-1185">Reference proteome</keyword>
<dbReference type="EMBL" id="BOLY01000007">
    <property type="protein sequence ID" value="GIZ47244.1"/>
    <property type="molecule type" value="Genomic_DNA"/>
</dbReference>
<dbReference type="RefSeq" id="XP_044661731.1">
    <property type="nucleotide sequence ID" value="XM_044805796.1"/>
</dbReference>
<dbReference type="OrthoDB" id="2588159at2759"/>
<feature type="signal peptide" evidence="1">
    <location>
        <begin position="1"/>
        <end position="16"/>
    </location>
</feature>
<name>A0A9P3CMI2_9PEZI</name>
<dbReference type="AlphaFoldDB" id="A0A9P3CMI2"/>
<evidence type="ECO:0000313" key="3">
    <source>
        <dbReference type="Proteomes" id="UP000825890"/>
    </source>
</evidence>
<dbReference type="GeneID" id="68295916"/>
<feature type="chain" id="PRO_5040238036" evidence="1">
    <location>
        <begin position="17"/>
        <end position="506"/>
    </location>
</feature>